<gene>
    <name evidence="2" type="ordered locus">SELR_pSRC300220</name>
</gene>
<keyword evidence="1" id="KW-0812">Transmembrane</keyword>
<protein>
    <submittedName>
        <fullName evidence="2">Uncharacterized protein</fullName>
    </submittedName>
</protein>
<evidence type="ECO:0000256" key="1">
    <source>
        <dbReference type="SAM" id="Phobius"/>
    </source>
</evidence>
<dbReference type="PATRIC" id="fig|927704.6.peg.3334"/>
<feature type="transmembrane region" description="Helical" evidence="1">
    <location>
        <begin position="115"/>
        <end position="134"/>
    </location>
</feature>
<reference evidence="2 3" key="1">
    <citation type="submission" date="2011-10" db="EMBL/GenBank/DDBJ databases">
        <title>Whole genome sequence of Selenomonas ruminantium subsp. lactilytica TAM6421.</title>
        <authorList>
            <person name="Oguchi A."/>
            <person name="Ankai A."/>
            <person name="Kaneko J."/>
            <person name="Yamada-Narita S."/>
            <person name="Fukui S."/>
            <person name="Takahashi M."/>
            <person name="Onodera T."/>
            <person name="Kojima S."/>
            <person name="Fushimi T."/>
            <person name="Abe N."/>
            <person name="Kamio Y."/>
            <person name="Yamazaki S."/>
            <person name="Fujita N."/>
        </authorList>
    </citation>
    <scope>NUCLEOTIDE SEQUENCE [LARGE SCALE GENOMIC DNA]</scope>
    <source>
        <strain evidence="3">NBRC 103574 / TAM6421</strain>
        <plasmid evidence="2 3">pSRC3</plasmid>
    </source>
</reference>
<evidence type="ECO:0000313" key="2">
    <source>
        <dbReference type="EMBL" id="BAL85095.1"/>
    </source>
</evidence>
<dbReference type="EMBL" id="AP012300">
    <property type="protein sequence ID" value="BAL85095.1"/>
    <property type="molecule type" value="Genomic_DNA"/>
</dbReference>
<dbReference type="OrthoDB" id="7056196at2"/>
<proteinExistence type="predicted"/>
<keyword evidence="2" id="KW-0614">Plasmid</keyword>
<keyword evidence="1" id="KW-0472">Membrane</keyword>
<dbReference type="Proteomes" id="UP000007887">
    <property type="component" value="Plasmid pSRC3"/>
</dbReference>
<accession>I0GWF8</accession>
<name>I0GWF8_SELRL</name>
<dbReference type="KEGG" id="sri:SELR_pSRC300220"/>
<feature type="transmembrane region" description="Helical" evidence="1">
    <location>
        <begin position="92"/>
        <end position="109"/>
    </location>
</feature>
<geneLocation type="plasmid" evidence="2 3">
    <name>pSRC3</name>
</geneLocation>
<dbReference type="Gene3D" id="2.20.28.30">
    <property type="entry name" value="RNA polymerase ii, chain L"/>
    <property type="match status" value="1"/>
</dbReference>
<dbReference type="HOGENOM" id="CLU_1561814_0_0_9"/>
<evidence type="ECO:0000313" key="3">
    <source>
        <dbReference type="Proteomes" id="UP000007887"/>
    </source>
</evidence>
<sequence length="171" mass="19222">MGFIPARCTQCGAAIEVDDTKEAGICKHCGTAFITEKAINNYNTYVTNNYDGANINIINQGNPDYQCPKCKSEDIKALRILEKKPTYKSYKTKYVSFYILGTMFLLLSLSTKDGLTAFGVGAVFMILGFSYHALHKDGYREACEKLKVWKSGYKCMRCGEQFSLPDNKEKQ</sequence>
<keyword evidence="1" id="KW-1133">Transmembrane helix</keyword>
<dbReference type="AlphaFoldDB" id="I0GWF8"/>
<organism evidence="2 3">
    <name type="scientific">Selenomonas ruminantium subsp. lactilytica (strain NBRC 103574 / TAM6421)</name>
    <dbReference type="NCBI Taxonomy" id="927704"/>
    <lineage>
        <taxon>Bacteria</taxon>
        <taxon>Bacillati</taxon>
        <taxon>Bacillota</taxon>
        <taxon>Negativicutes</taxon>
        <taxon>Selenomonadales</taxon>
        <taxon>Selenomonadaceae</taxon>
        <taxon>Selenomonas</taxon>
    </lineage>
</organism>
<dbReference type="RefSeq" id="WP_014426113.1">
    <property type="nucleotide sequence ID" value="NC_017073.1"/>
</dbReference>